<dbReference type="NCBIfam" id="TIGR00791">
    <property type="entry name" value="gntP"/>
    <property type="match status" value="1"/>
</dbReference>
<dbReference type="EMBL" id="JAWNFV010000013">
    <property type="protein sequence ID" value="MDY5140961.1"/>
    <property type="molecule type" value="Genomic_DNA"/>
</dbReference>
<feature type="transmembrane region" description="Helical" evidence="1">
    <location>
        <begin position="6"/>
        <end position="25"/>
    </location>
</feature>
<feature type="transmembrane region" description="Helical" evidence="1">
    <location>
        <begin position="230"/>
        <end position="251"/>
    </location>
</feature>
<accession>A0AAW9HKF1</accession>
<dbReference type="Proteomes" id="UP001288320">
    <property type="component" value="Unassembled WGS sequence"/>
</dbReference>
<feature type="transmembrane region" description="Helical" evidence="1">
    <location>
        <begin position="430"/>
        <end position="454"/>
    </location>
</feature>
<name>A0AAW9HKF1_9ACTO</name>
<keyword evidence="1" id="KW-0812">Transmembrane</keyword>
<dbReference type="PANTHER" id="PTHR30354:SF25">
    <property type="entry name" value="INNER MEMBRANE PERMEASE YGBN"/>
    <property type="match status" value="1"/>
</dbReference>
<dbReference type="PANTHER" id="PTHR30354">
    <property type="entry name" value="GNT FAMILY GLUCONATE TRANSPORTER"/>
    <property type="match status" value="1"/>
</dbReference>
<evidence type="ECO:0000256" key="1">
    <source>
        <dbReference type="SAM" id="Phobius"/>
    </source>
</evidence>
<keyword evidence="1" id="KW-1133">Transmembrane helix</keyword>
<evidence type="ECO:0000313" key="2">
    <source>
        <dbReference type="EMBL" id="MDY5140961.1"/>
    </source>
</evidence>
<dbReference type="InterPro" id="IPR003474">
    <property type="entry name" value="Glcn_transporter"/>
</dbReference>
<dbReference type="GO" id="GO:0015128">
    <property type="term" value="F:gluconate transmembrane transporter activity"/>
    <property type="evidence" value="ECO:0007669"/>
    <property type="project" value="InterPro"/>
</dbReference>
<feature type="transmembrane region" description="Helical" evidence="1">
    <location>
        <begin position="32"/>
        <end position="49"/>
    </location>
</feature>
<dbReference type="GO" id="GO:0005886">
    <property type="term" value="C:plasma membrane"/>
    <property type="evidence" value="ECO:0007669"/>
    <property type="project" value="TreeGrafter"/>
</dbReference>
<comment type="caution">
    <text evidence="2">The sequence shown here is derived from an EMBL/GenBank/DDBJ whole genome shotgun (WGS) entry which is preliminary data.</text>
</comment>
<sequence length="455" mass="47314">MTLTTGGLLGIALAAIAVLLFLIIVFKVNATVALILVSALTAIATGVPVSELFDMLLTGFSGTVGKLALIIGFGAIIGRMLEQSGGAEVLAQTLLRWFGEKRAPLALSVASLLFGFPIFFDAGLIVMFPIIFSVARRLGGPVLLYALPAAGAFQVMHGLMPPHPGPVAAATTMNINIGTVLLVGLIVAIPTWYLAGYRFALWLSKRFDVPIPNVLGSKESGRELPGKEPAFATVLFILMLPILLITGNTVTSTLQSAGIIPENAAWASALKFFGETAVALFVTALVASIILGYVRKVPWKNIDKINDAGFKSVAAIVMVAGAGGMFGSVLRETGIGTALANTLADLGIPLLLAAYLISLALRVAQGSATVAIQTTAALLAATVSGAGLNDIQTALVVVAMGAGSFFASHVNDSGFWLVGGFLQVDTKTNLKMWTTFTSVISLVSFGFCSLVYLIV</sequence>
<dbReference type="PIRSF" id="PIRSF002746">
    <property type="entry name" value="Gluconate_transporter"/>
    <property type="match status" value="1"/>
</dbReference>
<organism evidence="2 3">
    <name type="scientific">Actinotignum timonense</name>
    <dbReference type="NCBI Taxonomy" id="1870995"/>
    <lineage>
        <taxon>Bacteria</taxon>
        <taxon>Bacillati</taxon>
        <taxon>Actinomycetota</taxon>
        <taxon>Actinomycetes</taxon>
        <taxon>Actinomycetales</taxon>
        <taxon>Actinomycetaceae</taxon>
        <taxon>Actinotignum</taxon>
    </lineage>
</organism>
<feature type="transmembrane region" description="Helical" evidence="1">
    <location>
        <begin position="342"/>
        <end position="361"/>
    </location>
</feature>
<feature type="transmembrane region" description="Helical" evidence="1">
    <location>
        <begin position="393"/>
        <end position="410"/>
    </location>
</feature>
<dbReference type="GeneID" id="92814396"/>
<feature type="transmembrane region" description="Helical" evidence="1">
    <location>
        <begin position="272"/>
        <end position="293"/>
    </location>
</feature>
<dbReference type="AlphaFoldDB" id="A0AAW9HKF1"/>
<keyword evidence="1" id="KW-0472">Membrane</keyword>
<dbReference type="RefSeq" id="WP_087070641.1">
    <property type="nucleotide sequence ID" value="NZ_CAUPFC010000009.1"/>
</dbReference>
<proteinExistence type="predicted"/>
<protein>
    <submittedName>
        <fullName evidence="2">GntP family permease</fullName>
    </submittedName>
</protein>
<gene>
    <name evidence="2" type="ORF">R6G74_06515</name>
</gene>
<reference evidence="2" key="1">
    <citation type="submission" date="2023-10" db="EMBL/GenBank/DDBJ databases">
        <title>Whole Genome based description of the genera Actinobaculum and Actinotignum reveals a complex phylogenetic relationship within the species included in the genus Actinotignum.</title>
        <authorList>
            <person name="Jensen C.S."/>
            <person name="Dargis R."/>
            <person name="Kemp M."/>
            <person name="Christensen J.J."/>
        </authorList>
    </citation>
    <scope>NUCLEOTIDE SEQUENCE</scope>
    <source>
        <strain evidence="2">SLA_B245</strain>
    </source>
</reference>
<dbReference type="Pfam" id="PF02447">
    <property type="entry name" value="GntP_permease"/>
    <property type="match status" value="1"/>
</dbReference>
<evidence type="ECO:0000313" key="3">
    <source>
        <dbReference type="Proteomes" id="UP001288320"/>
    </source>
</evidence>
<feature type="transmembrane region" description="Helical" evidence="1">
    <location>
        <begin position="177"/>
        <end position="195"/>
    </location>
</feature>
<feature type="transmembrane region" description="Helical" evidence="1">
    <location>
        <begin position="55"/>
        <end position="77"/>
    </location>
</feature>
<feature type="transmembrane region" description="Helical" evidence="1">
    <location>
        <begin position="138"/>
        <end position="156"/>
    </location>
</feature>
<feature type="transmembrane region" description="Helical" evidence="1">
    <location>
        <begin position="105"/>
        <end position="132"/>
    </location>
</feature>
<feature type="transmembrane region" description="Helical" evidence="1">
    <location>
        <begin position="313"/>
        <end position="330"/>
    </location>
</feature>